<dbReference type="Proteomes" id="UP000242715">
    <property type="component" value="Unassembled WGS sequence"/>
</dbReference>
<protein>
    <submittedName>
        <fullName evidence="1">Uncharacterized protein</fullName>
    </submittedName>
</protein>
<proteinExistence type="predicted"/>
<organism evidence="1 2">
    <name type="scientific">Trifolium subterraneum</name>
    <name type="common">Subterranean clover</name>
    <dbReference type="NCBI Taxonomy" id="3900"/>
    <lineage>
        <taxon>Eukaryota</taxon>
        <taxon>Viridiplantae</taxon>
        <taxon>Streptophyta</taxon>
        <taxon>Embryophyta</taxon>
        <taxon>Tracheophyta</taxon>
        <taxon>Spermatophyta</taxon>
        <taxon>Magnoliopsida</taxon>
        <taxon>eudicotyledons</taxon>
        <taxon>Gunneridae</taxon>
        <taxon>Pentapetalae</taxon>
        <taxon>rosids</taxon>
        <taxon>fabids</taxon>
        <taxon>Fabales</taxon>
        <taxon>Fabaceae</taxon>
        <taxon>Papilionoideae</taxon>
        <taxon>50 kb inversion clade</taxon>
        <taxon>NPAAA clade</taxon>
        <taxon>Hologalegina</taxon>
        <taxon>IRL clade</taxon>
        <taxon>Trifolieae</taxon>
        <taxon>Trifolium</taxon>
    </lineage>
</organism>
<keyword evidence="2" id="KW-1185">Reference proteome</keyword>
<evidence type="ECO:0000313" key="2">
    <source>
        <dbReference type="Proteomes" id="UP000242715"/>
    </source>
</evidence>
<dbReference type="AlphaFoldDB" id="A0A2Z6NIU3"/>
<reference evidence="2" key="1">
    <citation type="journal article" date="2017" name="Front. Plant Sci.">
        <title>Climate Clever Clovers: New Paradigm to Reduce the Environmental Footprint of Ruminants by Breeding Low Methanogenic Forages Utilizing Haplotype Variation.</title>
        <authorList>
            <person name="Kaur P."/>
            <person name="Appels R."/>
            <person name="Bayer P.E."/>
            <person name="Keeble-Gagnere G."/>
            <person name="Wang J."/>
            <person name="Hirakawa H."/>
            <person name="Shirasawa K."/>
            <person name="Vercoe P."/>
            <person name="Stefanova K."/>
            <person name="Durmic Z."/>
            <person name="Nichols P."/>
            <person name="Revell C."/>
            <person name="Isobe S.N."/>
            <person name="Edwards D."/>
            <person name="Erskine W."/>
        </authorList>
    </citation>
    <scope>NUCLEOTIDE SEQUENCE [LARGE SCALE GENOMIC DNA]</scope>
    <source>
        <strain evidence="2">cv. Daliak</strain>
    </source>
</reference>
<name>A0A2Z6NIU3_TRISU</name>
<dbReference type="EMBL" id="DF973989">
    <property type="protein sequence ID" value="GAU43686.1"/>
    <property type="molecule type" value="Genomic_DNA"/>
</dbReference>
<evidence type="ECO:0000313" key="1">
    <source>
        <dbReference type="EMBL" id="GAU43686.1"/>
    </source>
</evidence>
<sequence>MLQIVRYVRKYNLSTYYAMKLQNQNRHTQISCGSSMYGYTYKEKQKSKVKDKKMGQLKRTKLICITMHDIAAAEEDTF</sequence>
<accession>A0A2Z6NIU3</accession>
<gene>
    <name evidence="1" type="ORF">TSUD_254150</name>
</gene>